<dbReference type="eggNOG" id="KOG0054">
    <property type="taxonomic scope" value="Eukaryota"/>
</dbReference>
<proteinExistence type="predicted"/>
<feature type="transmembrane region" description="Helical" evidence="10">
    <location>
        <begin position="321"/>
        <end position="338"/>
    </location>
</feature>
<keyword evidence="5" id="KW-0547">Nucleotide-binding</keyword>
<comment type="subcellular location">
    <subcellularLocation>
        <location evidence="1">Membrane</location>
        <topology evidence="1">Multi-pass membrane protein</topology>
    </subcellularLocation>
</comment>
<dbReference type="AlphaFoldDB" id="G0QX94"/>
<evidence type="ECO:0000256" key="3">
    <source>
        <dbReference type="ARBA" id="ARBA00022692"/>
    </source>
</evidence>
<evidence type="ECO:0000256" key="4">
    <source>
        <dbReference type="ARBA" id="ARBA00022737"/>
    </source>
</evidence>
<dbReference type="Pfam" id="PF00664">
    <property type="entry name" value="ABC_membrane"/>
    <property type="match status" value="1"/>
</dbReference>
<evidence type="ECO:0000256" key="6">
    <source>
        <dbReference type="ARBA" id="ARBA00022840"/>
    </source>
</evidence>
<feature type="transmembrane region" description="Helical" evidence="10">
    <location>
        <begin position="228"/>
        <end position="253"/>
    </location>
</feature>
<dbReference type="InterPro" id="IPR003439">
    <property type="entry name" value="ABC_transporter-like_ATP-bd"/>
</dbReference>
<evidence type="ECO:0000256" key="2">
    <source>
        <dbReference type="ARBA" id="ARBA00022448"/>
    </source>
</evidence>
<evidence type="ECO:0000259" key="11">
    <source>
        <dbReference type="PROSITE" id="PS50893"/>
    </source>
</evidence>
<dbReference type="FunFam" id="3.40.50.300:FF:001172">
    <property type="entry name" value="Cystic fibrosis transmembrane conductance regulator"/>
    <property type="match status" value="1"/>
</dbReference>
<keyword evidence="3 10" id="KW-0812">Transmembrane</keyword>
<dbReference type="Gene3D" id="3.40.50.300">
    <property type="entry name" value="P-loop containing nucleotide triphosphate hydrolases"/>
    <property type="match status" value="1"/>
</dbReference>
<keyword evidence="6" id="KW-0067">ATP-binding</keyword>
<dbReference type="CDD" id="cd18605">
    <property type="entry name" value="ABC_6TM_MRP7_D2_like"/>
    <property type="match status" value="1"/>
</dbReference>
<organism evidence="13 14">
    <name type="scientific">Ichthyophthirius multifiliis</name>
    <name type="common">White spot disease agent</name>
    <name type="synonym">Ich</name>
    <dbReference type="NCBI Taxonomy" id="5932"/>
    <lineage>
        <taxon>Eukaryota</taxon>
        <taxon>Sar</taxon>
        <taxon>Alveolata</taxon>
        <taxon>Ciliophora</taxon>
        <taxon>Intramacronucleata</taxon>
        <taxon>Oligohymenophorea</taxon>
        <taxon>Hymenostomatida</taxon>
        <taxon>Ophryoglenina</taxon>
        <taxon>Ichthyophthirius</taxon>
    </lineage>
</organism>
<dbReference type="Pfam" id="PF00005">
    <property type="entry name" value="ABC_tran"/>
    <property type="match status" value="1"/>
</dbReference>
<feature type="transmembrane region" description="Helical" evidence="10">
    <location>
        <begin position="414"/>
        <end position="434"/>
    </location>
</feature>
<evidence type="ECO:0000259" key="12">
    <source>
        <dbReference type="PROSITE" id="PS50929"/>
    </source>
</evidence>
<dbReference type="InterPro" id="IPR050173">
    <property type="entry name" value="ABC_transporter_C-like"/>
</dbReference>
<evidence type="ECO:0008006" key="15">
    <source>
        <dbReference type="Google" id="ProtNLM"/>
    </source>
</evidence>
<dbReference type="RefSeq" id="XP_004031402.1">
    <property type="nucleotide sequence ID" value="XM_004031354.1"/>
</dbReference>
<feature type="domain" description="ABC transmembrane type-1" evidence="12">
    <location>
        <begin position="182"/>
        <end position="470"/>
    </location>
</feature>
<evidence type="ECO:0000256" key="7">
    <source>
        <dbReference type="ARBA" id="ARBA00022989"/>
    </source>
</evidence>
<dbReference type="GO" id="GO:0005524">
    <property type="term" value="F:ATP binding"/>
    <property type="evidence" value="ECO:0007669"/>
    <property type="project" value="UniProtKB-KW"/>
</dbReference>
<evidence type="ECO:0000313" key="13">
    <source>
        <dbReference type="EMBL" id="EGR30166.1"/>
    </source>
</evidence>
<dbReference type="PANTHER" id="PTHR24223:SF330">
    <property type="entry name" value="ATP-BINDING CASSETTE SUB-FAMILY C MEMBER 10"/>
    <property type="match status" value="1"/>
</dbReference>
<dbReference type="PROSITE" id="PS50893">
    <property type="entry name" value="ABC_TRANSPORTER_2"/>
    <property type="match status" value="1"/>
</dbReference>
<dbReference type="PANTHER" id="PTHR24223">
    <property type="entry name" value="ATP-BINDING CASSETTE SUB-FAMILY C"/>
    <property type="match status" value="1"/>
</dbReference>
<dbReference type="GeneID" id="14906278"/>
<keyword evidence="8 10" id="KW-0472">Membrane</keyword>
<dbReference type="EMBL" id="GL984045">
    <property type="protein sequence ID" value="EGR30166.1"/>
    <property type="molecule type" value="Genomic_DNA"/>
</dbReference>
<keyword evidence="9" id="KW-0325">Glycoprotein</keyword>
<feature type="domain" description="ABC transporter" evidence="11">
    <location>
        <begin position="524"/>
        <end position="756"/>
    </location>
</feature>
<keyword evidence="14" id="KW-1185">Reference proteome</keyword>
<dbReference type="SUPFAM" id="SSF90123">
    <property type="entry name" value="ABC transporter transmembrane region"/>
    <property type="match status" value="1"/>
</dbReference>
<keyword evidence="7 10" id="KW-1133">Transmembrane helix</keyword>
<dbReference type="InterPro" id="IPR027417">
    <property type="entry name" value="P-loop_NTPase"/>
</dbReference>
<dbReference type="SUPFAM" id="SSF52540">
    <property type="entry name" value="P-loop containing nucleoside triphosphate hydrolases"/>
    <property type="match status" value="1"/>
</dbReference>
<feature type="transmembrane region" description="Helical" evidence="10">
    <location>
        <begin position="169"/>
        <end position="187"/>
    </location>
</feature>
<evidence type="ECO:0000256" key="9">
    <source>
        <dbReference type="ARBA" id="ARBA00023180"/>
    </source>
</evidence>
<reference evidence="13 14" key="1">
    <citation type="submission" date="2011-07" db="EMBL/GenBank/DDBJ databases">
        <authorList>
            <person name="Coyne R."/>
            <person name="Brami D."/>
            <person name="Johnson J."/>
            <person name="Hostetler J."/>
            <person name="Hannick L."/>
            <person name="Clark T."/>
            <person name="Cassidy-Hanley D."/>
            <person name="Inman J."/>
        </authorList>
    </citation>
    <scope>NUCLEOTIDE SEQUENCE [LARGE SCALE GENOMIC DNA]</scope>
    <source>
        <strain evidence="13 14">G5</strain>
    </source>
</reference>
<dbReference type="OrthoDB" id="298960at2759"/>
<dbReference type="STRING" id="857967.G0QX94"/>
<keyword evidence="2" id="KW-0813">Transport</keyword>
<dbReference type="GO" id="GO:0016020">
    <property type="term" value="C:membrane"/>
    <property type="evidence" value="ECO:0007669"/>
    <property type="project" value="UniProtKB-SubCell"/>
</dbReference>
<dbReference type="InterPro" id="IPR011527">
    <property type="entry name" value="ABC1_TM_dom"/>
</dbReference>
<dbReference type="Proteomes" id="UP000008983">
    <property type="component" value="Unassembled WGS sequence"/>
</dbReference>
<dbReference type="GO" id="GO:0140359">
    <property type="term" value="F:ABC-type transporter activity"/>
    <property type="evidence" value="ECO:0007669"/>
    <property type="project" value="InterPro"/>
</dbReference>
<evidence type="ECO:0000313" key="14">
    <source>
        <dbReference type="Proteomes" id="UP000008983"/>
    </source>
</evidence>
<dbReference type="OMA" id="RENWWSA"/>
<protein>
    <recommendedName>
        <fullName evidence="15">ABC transporter family protein</fullName>
    </recommendedName>
</protein>
<sequence length="761" mass="88178">MQSIILRKRYFNKLYDIFSSLDIHVSEQVYQNAILKFLLQTLKKTVIIVFSSQYSLFQQCEKSLIDQIFYIQNGFVSKNINQMDIFIEQQQNIVKEEKKICFFDEKKSEQNSQSAIQQLYSNSSSYNRAFSSLKEIKEQAKDEFLNSQQQFDENMDEQRVQGGIKIRTFITYLSSLSFLGSFIYLVLNFATQASIQLIDFWLSDWVDQRSDFYGKINAYFANDFVQIFLFWLILNISITASRGIIYIICNLLCSYRLFNKLNKCIMYSNIQFFDNNPSGRIINRISDDIVNVDDLLPTSVNIFTKLFALSIGYPIGISIKFPWVISLIVVSIFAMYYLRQQFKAANRELKRLSQVNGGKLLTCMHEMHKGVHIIRSFGKQLYSVKSYLEVLDFNINSFLISQAVYTWMLARLQIIVNFLFAFVCISSIVVVYIGNIQKDNYTTISLCITYTILLAGRFSDLLFQYCMFEQQIISVERIQQYFSNEMENLNQKKTNLYKSPASVLFEQQQQVILKNNQIQNDSAILFSNVFLNYEDCGENYALKNFNLNIKKGEKIAICGRTGSGKTSFLNALFNMYPIQQGNIFVNGVDIDELTLKQLRNQISVIPQFGFLYQANLLQNLDPEGKYTDQFILNKIKESKLSLKNQDYQDFQILQGGQNISCGEKQIINFLRIILKNTNIICLDEATSNTDPITDSQINEQLFAFAENKTLIVITHRLENIEKYDRVVVLSQGQIVECGNVQELKQIQNGFSNQLLNKEGDK</sequence>
<accession>G0QX94</accession>
<evidence type="ECO:0000256" key="10">
    <source>
        <dbReference type="SAM" id="Phobius"/>
    </source>
</evidence>
<feature type="transmembrane region" description="Helical" evidence="10">
    <location>
        <begin position="295"/>
        <end position="315"/>
    </location>
</feature>
<dbReference type="InterPro" id="IPR003593">
    <property type="entry name" value="AAA+_ATPase"/>
</dbReference>
<evidence type="ECO:0000256" key="5">
    <source>
        <dbReference type="ARBA" id="ARBA00022741"/>
    </source>
</evidence>
<dbReference type="SMART" id="SM00382">
    <property type="entry name" value="AAA"/>
    <property type="match status" value="1"/>
</dbReference>
<dbReference type="InParanoid" id="G0QX94"/>
<dbReference type="PROSITE" id="PS50929">
    <property type="entry name" value="ABC_TM1F"/>
    <property type="match status" value="1"/>
</dbReference>
<keyword evidence="4" id="KW-0677">Repeat</keyword>
<gene>
    <name evidence="13" type="ORF">IMG5_139690</name>
</gene>
<dbReference type="InterPro" id="IPR036640">
    <property type="entry name" value="ABC1_TM_sf"/>
</dbReference>
<dbReference type="Gene3D" id="1.20.1560.10">
    <property type="entry name" value="ABC transporter type 1, transmembrane domain"/>
    <property type="match status" value="1"/>
</dbReference>
<evidence type="ECO:0000256" key="8">
    <source>
        <dbReference type="ARBA" id="ARBA00023136"/>
    </source>
</evidence>
<name>G0QX94_ICHMU</name>
<evidence type="ECO:0000256" key="1">
    <source>
        <dbReference type="ARBA" id="ARBA00004141"/>
    </source>
</evidence>
<dbReference type="GO" id="GO:0016887">
    <property type="term" value="F:ATP hydrolysis activity"/>
    <property type="evidence" value="ECO:0007669"/>
    <property type="project" value="InterPro"/>
</dbReference>